<organism evidence="1 2">
    <name type="scientific">Adineta steineri</name>
    <dbReference type="NCBI Taxonomy" id="433720"/>
    <lineage>
        <taxon>Eukaryota</taxon>
        <taxon>Metazoa</taxon>
        <taxon>Spiralia</taxon>
        <taxon>Gnathifera</taxon>
        <taxon>Rotifera</taxon>
        <taxon>Eurotatoria</taxon>
        <taxon>Bdelloidea</taxon>
        <taxon>Adinetida</taxon>
        <taxon>Adinetidae</taxon>
        <taxon>Adineta</taxon>
    </lineage>
</organism>
<comment type="caution">
    <text evidence="1">The sequence shown here is derived from an EMBL/GenBank/DDBJ whole genome shotgun (WGS) entry which is preliminary data.</text>
</comment>
<name>A0A820GTT0_9BILA</name>
<evidence type="ECO:0000313" key="2">
    <source>
        <dbReference type="Proteomes" id="UP000663881"/>
    </source>
</evidence>
<accession>A0A820GTT0</accession>
<dbReference type="EMBL" id="CAJOAY010015011">
    <property type="protein sequence ID" value="CAF4285064.1"/>
    <property type="molecule type" value="Genomic_DNA"/>
</dbReference>
<feature type="non-terminal residue" evidence="1">
    <location>
        <position position="24"/>
    </location>
</feature>
<evidence type="ECO:0000313" key="1">
    <source>
        <dbReference type="EMBL" id="CAF4285064.1"/>
    </source>
</evidence>
<feature type="non-terminal residue" evidence="1">
    <location>
        <position position="1"/>
    </location>
</feature>
<dbReference type="Proteomes" id="UP000663881">
    <property type="component" value="Unassembled WGS sequence"/>
</dbReference>
<protein>
    <submittedName>
        <fullName evidence="1">Uncharacterized protein</fullName>
    </submittedName>
</protein>
<proteinExistence type="predicted"/>
<dbReference type="AlphaFoldDB" id="A0A820GTT0"/>
<gene>
    <name evidence="1" type="ORF">OKA104_LOCUS45399</name>
</gene>
<reference evidence="1" key="1">
    <citation type="submission" date="2021-02" db="EMBL/GenBank/DDBJ databases">
        <authorList>
            <person name="Nowell W R."/>
        </authorList>
    </citation>
    <scope>NUCLEOTIDE SEQUENCE</scope>
</reference>
<sequence length="24" mass="2708">GEQLGQTEATETFFAMTKLFQSKD</sequence>